<keyword evidence="2" id="KW-1185">Reference proteome</keyword>
<proteinExistence type="predicted"/>
<dbReference type="EMBL" id="CAJVPT010015562">
    <property type="protein sequence ID" value="CAG8612698.1"/>
    <property type="molecule type" value="Genomic_DNA"/>
</dbReference>
<reference evidence="1" key="1">
    <citation type="submission" date="2021-06" db="EMBL/GenBank/DDBJ databases">
        <authorList>
            <person name="Kallberg Y."/>
            <person name="Tangrot J."/>
            <person name="Rosling A."/>
        </authorList>
    </citation>
    <scope>NUCLEOTIDE SEQUENCE</scope>
    <source>
        <strain evidence="1">CL356</strain>
    </source>
</reference>
<name>A0ACA9MVG2_9GLOM</name>
<organism evidence="1 2">
    <name type="scientific">Acaulospora colombiana</name>
    <dbReference type="NCBI Taxonomy" id="27376"/>
    <lineage>
        <taxon>Eukaryota</taxon>
        <taxon>Fungi</taxon>
        <taxon>Fungi incertae sedis</taxon>
        <taxon>Mucoromycota</taxon>
        <taxon>Glomeromycotina</taxon>
        <taxon>Glomeromycetes</taxon>
        <taxon>Diversisporales</taxon>
        <taxon>Acaulosporaceae</taxon>
        <taxon>Acaulospora</taxon>
    </lineage>
</organism>
<protein>
    <submittedName>
        <fullName evidence="1">10722_t:CDS:1</fullName>
    </submittedName>
</protein>
<comment type="caution">
    <text evidence="1">The sequence shown here is derived from an EMBL/GenBank/DDBJ whole genome shotgun (WGS) entry which is preliminary data.</text>
</comment>
<sequence>MLYLRVDYCVQTFLLHFSIYLLNFQVLCILAASAFTPEARYAHTSVLISDRLYFLGGTVDSKPSNEFFYLDLSSSFNTQSLPWVDLTGTRSIPVWSSWAAATIGNDRVSIYLIGGEMRDQAQNLLPNNNNIVFAYNTNAQLWYAPNISGPTPTRRTQVQAVTDHSGKIYYFGGRFDVVINGLSNSIDNNNFTILDTKNLSWSLATVIGAPSPRESFSVTILGNGVILFIGGRELNPQNGSFDDVNITQIPIYDTDSGQWYTMTSTPNIRSNDFETLAYFRGGPSLHTFSDGTERNGGDPSRQTYGNDQYVDYFNIGPTIVKRSPRALFKYKARGEWGNDGEQW</sequence>
<dbReference type="Proteomes" id="UP000789525">
    <property type="component" value="Unassembled WGS sequence"/>
</dbReference>
<gene>
    <name evidence="1" type="ORF">ACOLOM_LOCUS7068</name>
</gene>
<evidence type="ECO:0000313" key="2">
    <source>
        <dbReference type="Proteomes" id="UP000789525"/>
    </source>
</evidence>
<evidence type="ECO:0000313" key="1">
    <source>
        <dbReference type="EMBL" id="CAG8612698.1"/>
    </source>
</evidence>
<accession>A0ACA9MVG2</accession>
<feature type="non-terminal residue" evidence="1">
    <location>
        <position position="343"/>
    </location>
</feature>